<dbReference type="SMART" id="SM00253">
    <property type="entry name" value="SOCS"/>
    <property type="match status" value="1"/>
</dbReference>
<dbReference type="InterPro" id="IPR004000">
    <property type="entry name" value="Actin"/>
</dbReference>
<feature type="domain" description="SH2" evidence="16">
    <location>
        <begin position="2333"/>
        <end position="2439"/>
    </location>
</feature>
<evidence type="ECO:0000256" key="13">
    <source>
        <dbReference type="ARBA" id="ARBA00065815"/>
    </source>
</evidence>
<keyword evidence="9" id="KW-0009">Actin-binding</keyword>
<evidence type="ECO:0000259" key="17">
    <source>
        <dbReference type="PROSITE" id="PS50225"/>
    </source>
</evidence>
<dbReference type="InterPro" id="IPR001496">
    <property type="entry name" value="SOCS_box"/>
</dbReference>
<keyword evidence="7" id="KW-0833">Ubl conjugation pathway</keyword>
<dbReference type="InterPro" id="IPR035866">
    <property type="entry name" value="SOCS7_SH2"/>
</dbReference>
<keyword evidence="4" id="KW-0341">Growth regulation</keyword>
<evidence type="ECO:0000256" key="12">
    <source>
        <dbReference type="ARBA" id="ARBA00031901"/>
    </source>
</evidence>
<dbReference type="Pfam" id="PF07525">
    <property type="entry name" value="SOCS_box"/>
    <property type="match status" value="1"/>
</dbReference>
<feature type="region of interest" description="Disordered" evidence="15">
    <location>
        <begin position="1999"/>
        <end position="2018"/>
    </location>
</feature>
<feature type="region of interest" description="Disordered" evidence="15">
    <location>
        <begin position="1901"/>
        <end position="1931"/>
    </location>
</feature>
<dbReference type="InterPro" id="IPR037346">
    <property type="entry name" value="SOCS7_SOCS"/>
</dbReference>
<dbReference type="SMART" id="SM00268">
    <property type="entry name" value="ACTIN"/>
    <property type="match status" value="1"/>
</dbReference>
<dbReference type="SMART" id="SM00252">
    <property type="entry name" value="SH2"/>
    <property type="match status" value="1"/>
</dbReference>
<dbReference type="FunFam" id="3.30.420.40:FF:000803">
    <property type="entry name" value="Actin-related protein 3"/>
    <property type="match status" value="1"/>
</dbReference>
<keyword evidence="19" id="KW-1185">Reference proteome</keyword>
<sequence length="3119" mass="357528">MQPTIHWNVNMDMEHGGDKYPAFPPDVLWVEIITFSWYILCCIHEQTFRDMKPTIHVGADVSCAVVDTPGSYTKLGFANNKEPQFIIPSAIAIKETAKVGDQSSRRLCKGVEDLDFFIGDEAFDATGYAVKYPVRHGLVEDWDLMERFLEQCIFKYLRAEPEDHYFLLTEPPLNTPENREYTAEIMFESFNVPGLYIAVQAVLALAASWVGRSIEERTLTGIVIDSGDGVTHVIPVAEGYVIGSCIKHIPIAGRNITYFIQSLLREREIGIPPEQSLETAKAIKERHCYICPDIAKEFAKYDTDPGKWMKKFEGMNSVTKQPFTVDVGYERFLGPEIFFHPEFSNPDFTIPISQIVDDVIQNCPIDVRRPMYNNIVLSGGSTMFKDFGRRLQRDIKKTVDARLKLSETLGGGRLKPKPIDVQVVSHHMQRYAVWFGGSMLASTPEFYTVCHTKAAYEEYGPSICRHNPNMDSNLINRVSQIIEIEDDIIDLDGAEKTPEELIYEWDAKIRKKLSMFAVADNENVLGDLMKEYLQSLQEMARSFDDNETLKNKVFCHISFLYSYYVELQCCTPDNYLTNMEDILTLYCNLELEVIRPLKKKDLSKHKYKKRILSVSRQVIHVLTVYLFERHDHILHVLIKMNTNNISESCSEVLNILYTNYIVFQKWKEIRKVEDWEGMDKIMYKMFKRTPESIKNNETLRQILMPACQSTVDIVLNLFRSFRDISSAYFKHVIAKKNVELDDLDFNIDLGEDEPTIPVDDENEEEVKFLKAYYEVERNMSNLATQNHNSNMAEIDIFRKCKEEFDDDDDVQFIGITILPKQQVQDILIEDDESSRGLTNTNKRLEVEEARIPIPASPSLLNSAKEKNPDLENLNGITRICVGSPRTVTETSNSCPTVEVQPTIELSNPPLSSQQEMTSCEVPVETNQPKVSLVSNNTPVPSPSSPTKISDSVSDIDSLKRTIEMKSVEVQADTIKDYLYNDYGLTTPPFDVPADEQISRPVEPRLYTNIGQNLKDDLTLERDVCEKNAVVTRTVEVQVDPPPSRKECPYNDYGLTPPNEVQLDDHTSRSQETCLYTDIGQNHKDLSDNEKIVKETYISDSEQIDAHNSEVPQVDDVAQERTEIEIERPGDVIDNPEILPNAKKKFDYESCPVDGVNVTIEHDSEFEDFENQLDISEMTNIDTEYDTEEIDVESCPDPDKDSPLVPDEAGAEVQNHNDTHNFEIRVNPELQIPKDAFSTFKTSDQIDTGQKVILNTAPNIEAIASIDNCSETKDTVPETFNGNTVLKPLLSSNRTNGQAKDVGATPTKIMYTSSQKIKSTTLDDFSRFESAMHVQWNKMKENHDFEEILSGPVSKIMPTKHNNLLAPSDKLDIFNTISQEANTKAVTNTNSRSNSPTEMTSPAYEAIDDFRNYFSDSVNGRVPPTHDVRVPQSILKKNNSTRKKNYRIMFHESTCDNSEERRLRSDGVLVPKRVRRDRKLNMEPRVVVERLSFIENKMKKVLNNPPTLRVDYDKTTTHINEKDVVRCISPPRFSWIVNLSPSRHNPGNVKSSIDAYCKKVSLKCEQNKSSCCNQLAEQFNKLNCNVTEDKALNLSIPGGAVPVDPETEFSNSPTFLPDTDKLVQHCLEETSVETASDFIKQNSSLLCDNSNFYKSQTCLTSSDNVNENFSSLDNINPGKRDFVESSSNNKSNSEIELKEPVADSLIQLPTAVPETYDFEKNLKNEVFSKIDWQSLEDSDCETRLPLKKRKLSVANKNESVTEEQKKEEISYPATPMISIAEVEALHPRKLQANNARPFKTPAERKEMPPLPVFYNVESDPSPIITDQFNINNHTYNNPTINYHMNNVPVPFINIPCGSYYSLPPILVPFNNVSTFDQSKMNTQQQENYVKKESSLTVKNREHLEKKPKKRKFEPQNNSIDEPAIRKREPPLEFQDKPADDSLEEFFDCLSEKILRKAVQEYRDNELRRMKILNHFHRPSHHLLLGRSYYTSEFIPFSPCHGRPGSRSSLGSSRLSSSHNSLSVPAAHKVDDSSFITQAVSHDTLSSNQISDLYNVPFDSDMYAVPVDVIKPPLKPKRNQQNKKRRRNTSSGCKEIEARQYRVLSSKKNTLRSERYHWCLHQENKRHSVAGTSAPVEGEPIHMTLQEVRHYLQTLYSSSSDSSDHKERSYRPKPPLIVATDNKCTTETNNTHVNRDVNCVSNANGRTKKSTFLINIKNKKVKDSCDNVGKQINISQTNKPDKRKKTPAKLFSFKQTLCNMFRFKRFLSPEHVKCDVSDVQEKTNYISNASLVEEAHNNISSRALPPLPLKEEEEVSEEPILDFATSIQRVKDYGWYWGPLPSEVAEKILSNEPDGSFIVRDSSDDHYIFSLTFKLNNCVRHVRIDHDQGNFSFGSCTKFKSQTIVEFIENAVEHSRSGRYLFFLHRRPVIGPVRVQLLHPVSRFKQVQSLQHICRFAIHKVVRRDLIPSLPLPRRMIDYLNTPHYYSEHLIDVEDTSNEQVPQVPPRNPTPAIRRDYQEEEVQALVVPNDSLEDFIRISRNTKEGPAQVKKEVLITAQIKQECDTKAMQILHFAIEGKMRSDALFKCVSTQDKVASENLSATLLKLPYINQAHYQDIVEERAINEAEEYELNPQEEESKKQVKKPKKFQKNTMKTINENEEEDQIETESDYKSDHIKKDVSLDRIDIEEGFKPVASCDKENQQMENINITKTKENPATSRKIACEIDVESLVHKCFKEWVTLETYMLICGEDKVKEKLDSQKLSNYFESLKVAELEVEQQKRFVDICRKLHLKELAEEKFDNAVTGNEVLKPLPDFHELKEESQQRDLKVKAFYSGELHIQENTNFPTKKKEEDSTKEDEGPLAILPLVDLSSQNALRRKIFLNSLNKTVQVLCQTLRISPSLVLSDLQTLVKTFTLKADNIVFKPAIWNYIAIILLKILSIKDEHLQNILDEDKSKEQLNLWLSSLPHKGQLVDDILKFLSDVDSFIENYITLRSRSRHLADIYSRKFLARDRKIIELDTNVNRRKLQRELKDLQKSVYNDRRELDNAIRGDKQKLRNTLAEHKQLQLAYQNSQPKVRSYNAKKISNDTFSLNFLMFLDCNRADRSAELHQKKSTGQIKI</sequence>
<dbReference type="FunFam" id="3.90.640.10:FF:000006">
    <property type="entry name" value="Actin-related protein 3 (ARP3)"/>
    <property type="match status" value="1"/>
</dbReference>
<proteinExistence type="inferred from homology"/>
<keyword evidence="6" id="KW-0547">Nucleotide-binding</keyword>
<dbReference type="SUPFAM" id="SSF55550">
    <property type="entry name" value="SH2 domain"/>
    <property type="match status" value="1"/>
</dbReference>
<evidence type="ECO:0000256" key="10">
    <source>
        <dbReference type="ARBA" id="ARBA00023212"/>
    </source>
</evidence>
<evidence type="ECO:0000256" key="7">
    <source>
        <dbReference type="ARBA" id="ARBA00022786"/>
    </source>
</evidence>
<evidence type="ECO:0000313" key="18">
    <source>
        <dbReference type="EMBL" id="KAH0809097.1"/>
    </source>
</evidence>
<evidence type="ECO:0000256" key="8">
    <source>
        <dbReference type="ARBA" id="ARBA00022840"/>
    </source>
</evidence>
<dbReference type="GO" id="GO:0031252">
    <property type="term" value="C:cell leading edge"/>
    <property type="evidence" value="ECO:0007669"/>
    <property type="project" value="UniProtKB-ARBA"/>
</dbReference>
<feature type="compositionally biased region" description="Basic residues" evidence="15">
    <location>
        <begin position="2072"/>
        <end position="2086"/>
    </location>
</feature>
<dbReference type="CDD" id="cd10388">
    <property type="entry name" value="SH2_SOCS7"/>
    <property type="match status" value="1"/>
</dbReference>
<dbReference type="Gene3D" id="3.90.640.10">
    <property type="entry name" value="Actin, Chain A, domain 4"/>
    <property type="match status" value="1"/>
</dbReference>
<comment type="caution">
    <text evidence="18">The sequence shown here is derived from an EMBL/GenBank/DDBJ whole genome shotgun (WGS) entry which is preliminary data.</text>
</comment>
<feature type="region of interest" description="Disordered" evidence="15">
    <location>
        <begin position="2069"/>
        <end position="2094"/>
    </location>
</feature>
<evidence type="ECO:0000256" key="6">
    <source>
        <dbReference type="ARBA" id="ARBA00022741"/>
    </source>
</evidence>
<organism evidence="18 19">
    <name type="scientific">Tenebrio molitor</name>
    <name type="common">Yellow mealworm beetle</name>
    <dbReference type="NCBI Taxonomy" id="7067"/>
    <lineage>
        <taxon>Eukaryota</taxon>
        <taxon>Metazoa</taxon>
        <taxon>Ecdysozoa</taxon>
        <taxon>Arthropoda</taxon>
        <taxon>Hexapoda</taxon>
        <taxon>Insecta</taxon>
        <taxon>Pterygota</taxon>
        <taxon>Neoptera</taxon>
        <taxon>Endopterygota</taxon>
        <taxon>Coleoptera</taxon>
        <taxon>Polyphaga</taxon>
        <taxon>Cucujiformia</taxon>
        <taxon>Tenebrionidae</taxon>
        <taxon>Tenebrio</taxon>
    </lineage>
</organism>
<dbReference type="CDD" id="cd03741">
    <property type="entry name" value="SOCS_SOCS7"/>
    <property type="match status" value="1"/>
</dbReference>
<dbReference type="SUPFAM" id="SSF53067">
    <property type="entry name" value="Actin-like ATPase domain"/>
    <property type="match status" value="2"/>
</dbReference>
<dbReference type="PROSITE" id="PS01132">
    <property type="entry name" value="ACTINS_ACT_LIKE"/>
    <property type="match status" value="1"/>
</dbReference>
<protein>
    <recommendedName>
        <fullName evidence="11">Actin-related protein 3</fullName>
    </recommendedName>
    <alternativeName>
        <fullName evidence="12">Actin-like protein 3</fullName>
    </alternativeName>
</protein>
<name>A0A8J6H749_TENMO</name>
<evidence type="ECO:0000256" key="3">
    <source>
        <dbReference type="ARBA" id="ARBA00022490"/>
    </source>
</evidence>
<dbReference type="GO" id="GO:0009968">
    <property type="term" value="P:negative regulation of signal transduction"/>
    <property type="evidence" value="ECO:0007669"/>
    <property type="project" value="UniProtKB-KW"/>
</dbReference>
<feature type="compositionally biased region" description="Acidic residues" evidence="15">
    <location>
        <begin position="2656"/>
        <end position="2666"/>
    </location>
</feature>
<evidence type="ECO:0000256" key="11">
    <source>
        <dbReference type="ARBA" id="ARBA00023892"/>
    </source>
</evidence>
<dbReference type="InterPro" id="IPR000980">
    <property type="entry name" value="SH2"/>
</dbReference>
<comment type="subunit">
    <text evidence="13">Component of the Arp2/3 complex.</text>
</comment>
<evidence type="ECO:0000256" key="14">
    <source>
        <dbReference type="PROSITE-ProRule" id="PRU00191"/>
    </source>
</evidence>
<dbReference type="EMBL" id="JABDTM020028348">
    <property type="protein sequence ID" value="KAH0809097.1"/>
    <property type="molecule type" value="Genomic_DNA"/>
</dbReference>
<dbReference type="Gene3D" id="3.30.420.40">
    <property type="match status" value="2"/>
</dbReference>
<evidence type="ECO:0000256" key="2">
    <source>
        <dbReference type="ARBA" id="ARBA00006681"/>
    </source>
</evidence>
<dbReference type="PANTHER" id="PTHR11937">
    <property type="entry name" value="ACTIN"/>
    <property type="match status" value="1"/>
</dbReference>
<dbReference type="InterPro" id="IPR036860">
    <property type="entry name" value="SH2_dom_sf"/>
</dbReference>
<evidence type="ECO:0000313" key="19">
    <source>
        <dbReference type="Proteomes" id="UP000719412"/>
    </source>
</evidence>
<comment type="similarity">
    <text evidence="2">Belongs to the actin family. ARP3 subfamily.</text>
</comment>
<dbReference type="CDD" id="cd10221">
    <property type="entry name" value="ASKHA_NBD_Arp3-like"/>
    <property type="match status" value="1"/>
</dbReference>
<dbReference type="Proteomes" id="UP000719412">
    <property type="component" value="Unassembled WGS sequence"/>
</dbReference>
<keyword evidence="14" id="KW-0727">SH2 domain</keyword>
<keyword evidence="10" id="KW-0206">Cytoskeleton</keyword>
<reference evidence="18" key="2">
    <citation type="submission" date="2021-08" db="EMBL/GenBank/DDBJ databases">
        <authorList>
            <person name="Eriksson T."/>
        </authorList>
    </citation>
    <scope>NUCLEOTIDE SEQUENCE</scope>
    <source>
        <strain evidence="18">Stoneville</strain>
        <tissue evidence="18">Whole head</tissue>
    </source>
</reference>
<dbReference type="InterPro" id="IPR043129">
    <property type="entry name" value="ATPase_NBD"/>
</dbReference>
<dbReference type="Pfam" id="PF00017">
    <property type="entry name" value="SH2"/>
    <property type="match status" value="1"/>
</dbReference>
<evidence type="ECO:0000259" key="16">
    <source>
        <dbReference type="PROSITE" id="PS50001"/>
    </source>
</evidence>
<keyword evidence="8" id="KW-0067">ATP-binding</keyword>
<feature type="compositionally biased region" description="Low complexity" evidence="15">
    <location>
        <begin position="2000"/>
        <end position="2018"/>
    </location>
</feature>
<feature type="region of interest" description="Disordered" evidence="15">
    <location>
        <begin position="2628"/>
        <end position="2670"/>
    </location>
</feature>
<dbReference type="GO" id="GO:0005524">
    <property type="term" value="F:ATP binding"/>
    <property type="evidence" value="ECO:0007669"/>
    <property type="project" value="UniProtKB-KW"/>
</dbReference>
<evidence type="ECO:0000256" key="1">
    <source>
        <dbReference type="ARBA" id="ARBA00004245"/>
    </source>
</evidence>
<feature type="compositionally biased region" description="Basic and acidic residues" evidence="15">
    <location>
        <begin position="1921"/>
        <end position="1931"/>
    </location>
</feature>
<dbReference type="Pfam" id="PF00022">
    <property type="entry name" value="Actin"/>
    <property type="match status" value="1"/>
</dbReference>
<keyword evidence="3" id="KW-0963">Cytoplasm</keyword>
<reference evidence="18" key="1">
    <citation type="journal article" date="2020" name="J Insects Food Feed">
        <title>The yellow mealworm (Tenebrio molitor) genome: a resource for the emerging insects as food and feed industry.</title>
        <authorList>
            <person name="Eriksson T."/>
            <person name="Andere A."/>
            <person name="Kelstrup H."/>
            <person name="Emery V."/>
            <person name="Picard C."/>
        </authorList>
    </citation>
    <scope>NUCLEOTIDE SEQUENCE</scope>
    <source>
        <strain evidence="18">Stoneville</strain>
        <tissue evidence="18">Whole head</tissue>
    </source>
</reference>
<feature type="domain" description="SOCS box" evidence="17">
    <location>
        <begin position="2434"/>
        <end position="2484"/>
    </location>
</feature>
<dbReference type="InterPro" id="IPR020902">
    <property type="entry name" value="Actin/actin-like_CS"/>
</dbReference>
<dbReference type="GO" id="GO:0035556">
    <property type="term" value="P:intracellular signal transduction"/>
    <property type="evidence" value="ECO:0007669"/>
    <property type="project" value="InterPro"/>
</dbReference>
<dbReference type="PROSITE" id="PS50225">
    <property type="entry name" value="SOCS"/>
    <property type="match status" value="1"/>
</dbReference>
<gene>
    <name evidence="18" type="ORF">GEV33_013694</name>
</gene>
<evidence type="ECO:0000256" key="4">
    <source>
        <dbReference type="ARBA" id="ARBA00022604"/>
    </source>
</evidence>
<evidence type="ECO:0000256" key="9">
    <source>
        <dbReference type="ARBA" id="ARBA00023203"/>
    </source>
</evidence>
<feature type="region of interest" description="Disordered" evidence="15">
    <location>
        <begin position="2155"/>
        <end position="2175"/>
    </location>
</feature>
<dbReference type="FunFam" id="3.30.420.40:FF:000029">
    <property type="entry name" value="Actin-related protein 3"/>
    <property type="match status" value="1"/>
</dbReference>
<dbReference type="GO" id="GO:0003779">
    <property type="term" value="F:actin binding"/>
    <property type="evidence" value="ECO:0007669"/>
    <property type="project" value="UniProtKB-KW"/>
</dbReference>
<dbReference type="GO" id="GO:0005856">
    <property type="term" value="C:cytoskeleton"/>
    <property type="evidence" value="ECO:0007669"/>
    <property type="project" value="UniProtKB-SubCell"/>
</dbReference>
<keyword evidence="5" id="KW-0734">Signal transduction inhibitor</keyword>
<dbReference type="Gene3D" id="3.30.505.10">
    <property type="entry name" value="SH2 domain"/>
    <property type="match status" value="1"/>
</dbReference>
<evidence type="ECO:0000256" key="5">
    <source>
        <dbReference type="ARBA" id="ARBA00022700"/>
    </source>
</evidence>
<accession>A0A8J6H749</accession>
<dbReference type="SUPFAM" id="SSF158235">
    <property type="entry name" value="SOCS box-like"/>
    <property type="match status" value="1"/>
</dbReference>
<comment type="subcellular location">
    <subcellularLocation>
        <location evidence="1">Cytoplasm</location>
        <location evidence="1">Cytoskeleton</location>
    </subcellularLocation>
</comment>
<dbReference type="SMART" id="SM00969">
    <property type="entry name" value="SOCS_box"/>
    <property type="match status" value="1"/>
</dbReference>
<dbReference type="InterPro" id="IPR036036">
    <property type="entry name" value="SOCS_box-like_dom_sf"/>
</dbReference>
<dbReference type="PROSITE" id="PS50001">
    <property type="entry name" value="SH2"/>
    <property type="match status" value="1"/>
</dbReference>
<evidence type="ECO:0000256" key="15">
    <source>
        <dbReference type="SAM" id="MobiDB-lite"/>
    </source>
</evidence>